<dbReference type="EMBL" id="MT141348">
    <property type="protein sequence ID" value="QJA58954.1"/>
    <property type="molecule type" value="Genomic_DNA"/>
</dbReference>
<dbReference type="AlphaFoldDB" id="A0A6M3INF3"/>
<protein>
    <submittedName>
        <fullName evidence="1">Uncharacterized protein</fullName>
    </submittedName>
</protein>
<name>A0A6M3INF3_9ZZZZ</name>
<reference evidence="1" key="1">
    <citation type="submission" date="2020-03" db="EMBL/GenBank/DDBJ databases">
        <title>The deep terrestrial virosphere.</title>
        <authorList>
            <person name="Holmfeldt K."/>
            <person name="Nilsson E."/>
            <person name="Simone D."/>
            <person name="Lopez-Fernandez M."/>
            <person name="Wu X."/>
            <person name="de Brujin I."/>
            <person name="Lundin D."/>
            <person name="Andersson A."/>
            <person name="Bertilsson S."/>
            <person name="Dopson M."/>
        </authorList>
    </citation>
    <scope>NUCLEOTIDE SEQUENCE</scope>
    <source>
        <strain evidence="1">MM415B01380</strain>
    </source>
</reference>
<accession>A0A6M3INF3</accession>
<evidence type="ECO:0000313" key="1">
    <source>
        <dbReference type="EMBL" id="QJA58954.1"/>
    </source>
</evidence>
<organism evidence="1">
    <name type="scientific">viral metagenome</name>
    <dbReference type="NCBI Taxonomy" id="1070528"/>
    <lineage>
        <taxon>unclassified sequences</taxon>
        <taxon>metagenomes</taxon>
        <taxon>organismal metagenomes</taxon>
    </lineage>
</organism>
<sequence length="63" mass="6991">MTRRREENHARPVGSEEREEHLYLIISPSPREEGAGEVERLHALGVMLAEAETTFEGGSESVG</sequence>
<gene>
    <name evidence="1" type="ORF">MM415B01380_0011</name>
</gene>
<proteinExistence type="predicted"/>